<dbReference type="InterPro" id="IPR023827">
    <property type="entry name" value="Peptidase_S8_Asp-AS"/>
</dbReference>
<dbReference type="InterPro" id="IPR050131">
    <property type="entry name" value="Peptidase_S8_subtilisin-like"/>
</dbReference>
<feature type="compositionally biased region" description="Acidic residues" evidence="8">
    <location>
        <begin position="189"/>
        <end position="200"/>
    </location>
</feature>
<comment type="caution">
    <text evidence="11">The sequence shown here is derived from an EMBL/GenBank/DDBJ whole genome shotgun (WGS) entry which is preliminary data.</text>
</comment>
<dbReference type="InterPro" id="IPR023828">
    <property type="entry name" value="Peptidase_S8_Ser-AS"/>
</dbReference>
<evidence type="ECO:0000259" key="10">
    <source>
        <dbReference type="Pfam" id="PF00082"/>
    </source>
</evidence>
<feature type="active site" description="Charge relay system" evidence="5">
    <location>
        <position position="398"/>
    </location>
</feature>
<organism evidence="11 12">
    <name type="scientific">Portibacter lacus</name>
    <dbReference type="NCBI Taxonomy" id="1099794"/>
    <lineage>
        <taxon>Bacteria</taxon>
        <taxon>Pseudomonadati</taxon>
        <taxon>Bacteroidota</taxon>
        <taxon>Saprospiria</taxon>
        <taxon>Saprospirales</taxon>
        <taxon>Haliscomenobacteraceae</taxon>
        <taxon>Portibacter</taxon>
    </lineage>
</organism>
<reference evidence="11" key="2">
    <citation type="submission" date="2023-01" db="EMBL/GenBank/DDBJ databases">
        <title>Draft genome sequence of Portibacter lacus strain NBRC 108769.</title>
        <authorList>
            <person name="Sun Q."/>
            <person name="Mori K."/>
        </authorList>
    </citation>
    <scope>NUCLEOTIDE SEQUENCE</scope>
    <source>
        <strain evidence="11">NBRC 108769</strain>
    </source>
</reference>
<feature type="active site" description="Charge relay system" evidence="5">
    <location>
        <position position="433"/>
    </location>
</feature>
<dbReference type="PROSITE" id="PS00137">
    <property type="entry name" value="SUBTILASE_HIS"/>
    <property type="match status" value="1"/>
</dbReference>
<dbReference type="InterPro" id="IPR022398">
    <property type="entry name" value="Peptidase_S8_His-AS"/>
</dbReference>
<evidence type="ECO:0000256" key="1">
    <source>
        <dbReference type="ARBA" id="ARBA00011073"/>
    </source>
</evidence>
<keyword evidence="3 5" id="KW-0378">Hydrolase</keyword>
<dbReference type="PROSITE" id="PS51892">
    <property type="entry name" value="SUBTILASE"/>
    <property type="match status" value="1"/>
</dbReference>
<feature type="transmembrane region" description="Helical" evidence="9">
    <location>
        <begin position="224"/>
        <end position="243"/>
    </location>
</feature>
<dbReference type="Pfam" id="PF00082">
    <property type="entry name" value="Peptidase_S8"/>
    <property type="match status" value="1"/>
</dbReference>
<keyword evidence="7" id="KW-0175">Coiled coil</keyword>
<dbReference type="SUPFAM" id="SSF52743">
    <property type="entry name" value="Subtilisin-like"/>
    <property type="match status" value="1"/>
</dbReference>
<evidence type="ECO:0000256" key="7">
    <source>
        <dbReference type="SAM" id="Coils"/>
    </source>
</evidence>
<reference evidence="11" key="1">
    <citation type="journal article" date="2014" name="Int. J. Syst. Evol. Microbiol.">
        <title>Complete genome sequence of Corynebacterium casei LMG S-19264T (=DSM 44701T), isolated from a smear-ripened cheese.</title>
        <authorList>
            <consortium name="US DOE Joint Genome Institute (JGI-PGF)"/>
            <person name="Walter F."/>
            <person name="Albersmeier A."/>
            <person name="Kalinowski J."/>
            <person name="Ruckert C."/>
        </authorList>
    </citation>
    <scope>NUCLEOTIDE SEQUENCE</scope>
    <source>
        <strain evidence="11">NBRC 108769</strain>
    </source>
</reference>
<keyword evidence="9" id="KW-0812">Transmembrane</keyword>
<name>A0AA37WBY5_9BACT</name>
<dbReference type="Proteomes" id="UP001156666">
    <property type="component" value="Unassembled WGS sequence"/>
</dbReference>
<keyword evidence="9" id="KW-1133">Transmembrane helix</keyword>
<gene>
    <name evidence="11" type="ORF">GCM10007940_04960</name>
</gene>
<dbReference type="PROSITE" id="PS00138">
    <property type="entry name" value="SUBTILASE_SER"/>
    <property type="match status" value="1"/>
</dbReference>
<dbReference type="PANTHER" id="PTHR43806">
    <property type="entry name" value="PEPTIDASE S8"/>
    <property type="match status" value="1"/>
</dbReference>
<evidence type="ECO:0000256" key="5">
    <source>
        <dbReference type="PROSITE-ProRule" id="PRU01240"/>
    </source>
</evidence>
<feature type="active site" description="Charge relay system" evidence="5">
    <location>
        <position position="610"/>
    </location>
</feature>
<sequence length="831" mass="92644">MADLRKIKIKEYNPLLWGKKQLYIEQAKVLTYLSKKFGPDAASFLAQPNDLGKSIKYSANNLGLDPTPITELSKEDRVKYQDIFKKKQAELLSYIDDLQTKDAEWKELLSKSIVFPSEDHIYCGNDNVAVTAWGFESKEGFTFGGFSMIRKPQVDTPPDIDVTPEEPPRNEEKNVEETPILSVTGTETTPDENENPEETDPPLSDPPPPPWWKRLQIWFGNWKSCLGTLLLLILLILLLSWLFNQCDGPSYLPADPAVIQPVDPVDVVPDKDSTVFIVGDRLNVVLKGENKHIKKWAQSFKALYPDDLYSIIYYDDKTARIQLKIPTAERDQIKKDLPTKMPTFDMLIWTEQVFKKNKQPSDPDFMVNAKSWYFKVIKAQAAWDYTYGSEDIVIAIIDDGFDITHPELKSRIVKPYNVCERSTNVFTNRTSTHGTHVAGTALGEKDNGSGICGIAPSSKLMPIQVSDRNDVMTNTAIIDAILYAINEGADVINMSLGLFIHPTAEELPLFIQKDIIRNHYKEQEAFWNEIFSIAEEANVQIVLAAGNSNVLVGLDPLLRDPRGIKVNAIDKNIQKANFSNFGSYSTVSAPGVDVYSSTPNGQFEYMQGTSMASPIVAGAVGLIKSINKSLSTEEIIKILQNTGKPIPGPSEIGNLIQLDLALKAAKTGIIPASPEDECTAVTEEIQNLLDQIEELKRQCPDFSMDQDTMVIPDTFDDLDFTEGRWKSTSPLVNYEDKNVTLYFDFYSDGTGTITPVEPDGTTCSASLSIGPLNNTIDIDQLGPAICTNGVSYNPYKFSCKQGAKGYAICFAQNKIHSVNKFEFTLIKVKNQ</sequence>
<dbReference type="PROSITE" id="PS00136">
    <property type="entry name" value="SUBTILASE_ASP"/>
    <property type="match status" value="1"/>
</dbReference>
<evidence type="ECO:0000313" key="12">
    <source>
        <dbReference type="Proteomes" id="UP001156666"/>
    </source>
</evidence>
<dbReference type="EMBL" id="BSOH01000001">
    <property type="protein sequence ID" value="GLR15881.1"/>
    <property type="molecule type" value="Genomic_DNA"/>
</dbReference>
<dbReference type="InterPro" id="IPR015500">
    <property type="entry name" value="Peptidase_S8_subtilisin-rel"/>
</dbReference>
<keyword evidence="2 5" id="KW-0645">Protease</keyword>
<dbReference type="InterPro" id="IPR000209">
    <property type="entry name" value="Peptidase_S8/S53_dom"/>
</dbReference>
<dbReference type="GO" id="GO:0006508">
    <property type="term" value="P:proteolysis"/>
    <property type="evidence" value="ECO:0007669"/>
    <property type="project" value="UniProtKB-KW"/>
</dbReference>
<evidence type="ECO:0000256" key="8">
    <source>
        <dbReference type="SAM" id="MobiDB-lite"/>
    </source>
</evidence>
<feature type="domain" description="Peptidase S8/S53" evidence="10">
    <location>
        <begin position="390"/>
        <end position="643"/>
    </location>
</feature>
<evidence type="ECO:0000256" key="9">
    <source>
        <dbReference type="SAM" id="Phobius"/>
    </source>
</evidence>
<dbReference type="RefSeq" id="WP_235294540.1">
    <property type="nucleotide sequence ID" value="NZ_BSOH01000001.1"/>
</dbReference>
<dbReference type="GO" id="GO:0004252">
    <property type="term" value="F:serine-type endopeptidase activity"/>
    <property type="evidence" value="ECO:0007669"/>
    <property type="project" value="UniProtKB-UniRule"/>
</dbReference>
<feature type="coiled-coil region" evidence="7">
    <location>
        <begin position="678"/>
        <end position="705"/>
    </location>
</feature>
<evidence type="ECO:0000256" key="4">
    <source>
        <dbReference type="ARBA" id="ARBA00022825"/>
    </source>
</evidence>
<dbReference type="InterPro" id="IPR036852">
    <property type="entry name" value="Peptidase_S8/S53_dom_sf"/>
</dbReference>
<feature type="region of interest" description="Disordered" evidence="8">
    <location>
        <begin position="149"/>
        <end position="207"/>
    </location>
</feature>
<evidence type="ECO:0000256" key="6">
    <source>
        <dbReference type="RuleBase" id="RU003355"/>
    </source>
</evidence>
<proteinExistence type="inferred from homology"/>
<evidence type="ECO:0000313" key="11">
    <source>
        <dbReference type="EMBL" id="GLR15881.1"/>
    </source>
</evidence>
<evidence type="ECO:0000256" key="3">
    <source>
        <dbReference type="ARBA" id="ARBA00022801"/>
    </source>
</evidence>
<dbReference type="AlphaFoldDB" id="A0AA37WBY5"/>
<comment type="similarity">
    <text evidence="1 5 6">Belongs to the peptidase S8 family.</text>
</comment>
<feature type="compositionally biased region" description="Basic and acidic residues" evidence="8">
    <location>
        <begin position="166"/>
        <end position="176"/>
    </location>
</feature>
<keyword evidence="12" id="KW-1185">Reference proteome</keyword>
<keyword evidence="9" id="KW-0472">Membrane</keyword>
<dbReference type="Gene3D" id="3.40.50.200">
    <property type="entry name" value="Peptidase S8/S53 domain"/>
    <property type="match status" value="1"/>
</dbReference>
<keyword evidence="4 5" id="KW-0720">Serine protease</keyword>
<evidence type="ECO:0000256" key="2">
    <source>
        <dbReference type="ARBA" id="ARBA00022670"/>
    </source>
</evidence>
<dbReference type="PRINTS" id="PR00723">
    <property type="entry name" value="SUBTILISIN"/>
</dbReference>
<dbReference type="PANTHER" id="PTHR43806:SF11">
    <property type="entry name" value="CEREVISIN-RELATED"/>
    <property type="match status" value="1"/>
</dbReference>
<protein>
    <recommendedName>
        <fullName evidence="10">Peptidase S8/S53 domain-containing protein</fullName>
    </recommendedName>
</protein>
<accession>A0AA37WBY5</accession>